<accession>A0A2M9H8B2</accession>
<keyword evidence="2" id="KW-1185">Reference proteome</keyword>
<sequence length="82" mass="8831">MTAILPPIRINGIITRTPINHPSIIMEQITERHPIPSSASRFAASILTALVFVVALNLRAPLTSVGPLLPWIGASEHLNATM</sequence>
<gene>
    <name evidence="1" type="ORF">CS006_07320</name>
</gene>
<dbReference type="AlphaFoldDB" id="A0A2M9H8B2"/>
<reference evidence="1 2" key="1">
    <citation type="submission" date="2017-10" db="EMBL/GenBank/DDBJ databases">
        <title>Draft genome sequences of strains TRE 1, TRE 9, TRE H and TRI 7, isolated from tamarins, belonging to four potential novel Bifidobacterium species.</title>
        <authorList>
            <person name="Mattarelli P."/>
            <person name="Modesto M."/>
            <person name="Puglisi E."/>
            <person name="Morelli L."/>
            <person name="Spezio C."/>
            <person name="Bonetti A."/>
            <person name="Sandri C."/>
        </authorList>
    </citation>
    <scope>NUCLEOTIDE SEQUENCE [LARGE SCALE GENOMIC DNA]</scope>
    <source>
        <strain evidence="2">TRE1</strain>
    </source>
</reference>
<organism evidence="1 2">
    <name type="scientific">Bifidobacterium primatium</name>
    <dbReference type="NCBI Taxonomy" id="2045438"/>
    <lineage>
        <taxon>Bacteria</taxon>
        <taxon>Bacillati</taxon>
        <taxon>Actinomycetota</taxon>
        <taxon>Actinomycetes</taxon>
        <taxon>Bifidobacteriales</taxon>
        <taxon>Bifidobacteriaceae</taxon>
        <taxon>Bifidobacterium</taxon>
    </lineage>
</organism>
<name>A0A2M9H8B2_9BIFI</name>
<protein>
    <submittedName>
        <fullName evidence="1">Uncharacterized protein</fullName>
    </submittedName>
</protein>
<proteinExistence type="predicted"/>
<evidence type="ECO:0000313" key="2">
    <source>
        <dbReference type="Proteomes" id="UP000229095"/>
    </source>
</evidence>
<comment type="caution">
    <text evidence="1">The sequence shown here is derived from an EMBL/GenBank/DDBJ whole genome shotgun (WGS) entry which is preliminary data.</text>
</comment>
<evidence type="ECO:0000313" key="1">
    <source>
        <dbReference type="EMBL" id="PJM73048.1"/>
    </source>
</evidence>
<dbReference type="Proteomes" id="UP000229095">
    <property type="component" value="Unassembled WGS sequence"/>
</dbReference>
<dbReference type="EMBL" id="PEBI01000003">
    <property type="protein sequence ID" value="PJM73048.1"/>
    <property type="molecule type" value="Genomic_DNA"/>
</dbReference>